<comment type="catalytic activity">
    <reaction evidence="5">
        <text>a 1,2-diacyl-sn-glycero-3-phosphocholine + H2O = a 1,2-diacyl-sn-glycero-3-phosphate + choline + H(+)</text>
        <dbReference type="Rhea" id="RHEA:14445"/>
        <dbReference type="ChEBI" id="CHEBI:15354"/>
        <dbReference type="ChEBI" id="CHEBI:15377"/>
        <dbReference type="ChEBI" id="CHEBI:15378"/>
        <dbReference type="ChEBI" id="CHEBI:57643"/>
        <dbReference type="ChEBI" id="CHEBI:58608"/>
        <dbReference type="EC" id="3.1.4.4"/>
    </reaction>
</comment>
<dbReference type="GO" id="GO:0009395">
    <property type="term" value="P:phospholipid catabolic process"/>
    <property type="evidence" value="ECO:0007669"/>
    <property type="project" value="TreeGrafter"/>
</dbReference>
<keyword evidence="8" id="KW-1185">Reference proteome</keyword>
<dbReference type="InterPro" id="IPR016555">
    <property type="entry name" value="PLipase_D_euk"/>
</dbReference>
<proteinExistence type="inferred from homology"/>
<dbReference type="PANTHER" id="PTHR18896:SF186">
    <property type="entry name" value="PHOSPHOLIPASE D"/>
    <property type="match status" value="1"/>
</dbReference>
<dbReference type="SUPFAM" id="SSF56024">
    <property type="entry name" value="Phospholipase D/nuclease"/>
    <property type="match status" value="2"/>
</dbReference>
<evidence type="ECO:0000256" key="1">
    <source>
        <dbReference type="ARBA" id="ARBA00022737"/>
    </source>
</evidence>
<dbReference type="EC" id="3.1.4.4" evidence="5"/>
<dbReference type="InterPro" id="IPR025202">
    <property type="entry name" value="PLD-like_dom"/>
</dbReference>
<keyword evidence="4" id="KW-0443">Lipid metabolism</keyword>
<evidence type="ECO:0000256" key="3">
    <source>
        <dbReference type="ARBA" id="ARBA00022963"/>
    </source>
</evidence>
<dbReference type="OrthoDB" id="14911at2759"/>
<dbReference type="CDD" id="cd09141">
    <property type="entry name" value="PLDc_vPLD1_2_yPLD_like_2"/>
    <property type="match status" value="1"/>
</dbReference>
<feature type="domain" description="PLD phosphodiesterase" evidence="6">
    <location>
        <begin position="641"/>
        <end position="668"/>
    </location>
</feature>
<name>A0A167QYA1_9HYPO</name>
<keyword evidence="1" id="KW-0677">Repeat</keyword>
<evidence type="ECO:0000259" key="6">
    <source>
        <dbReference type="PROSITE" id="PS50035"/>
    </source>
</evidence>
<feature type="domain" description="PLD phosphodiesterase" evidence="6">
    <location>
        <begin position="196"/>
        <end position="223"/>
    </location>
</feature>
<dbReference type="EMBL" id="AZHD01000013">
    <property type="protein sequence ID" value="OAA58094.1"/>
    <property type="molecule type" value="Genomic_DNA"/>
</dbReference>
<dbReference type="GO" id="GO:0004630">
    <property type="term" value="F:phospholipase D activity"/>
    <property type="evidence" value="ECO:0007669"/>
    <property type="project" value="UniProtKB-UniRule"/>
</dbReference>
<dbReference type="Pfam" id="PF00614">
    <property type="entry name" value="PLDc"/>
    <property type="match status" value="1"/>
</dbReference>
<dbReference type="Gene3D" id="3.30.870.10">
    <property type="entry name" value="Endonuclease Chain A"/>
    <property type="match status" value="3"/>
</dbReference>
<dbReference type="GO" id="GO:0035556">
    <property type="term" value="P:intracellular signal transduction"/>
    <property type="evidence" value="ECO:0007669"/>
    <property type="project" value="InterPro"/>
</dbReference>
<comment type="similarity">
    <text evidence="5">Belongs to the phospholipase D family.</text>
</comment>
<comment type="caution">
    <text evidence="7">The sequence shown here is derived from an EMBL/GenBank/DDBJ whole genome shotgun (WGS) entry which is preliminary data.</text>
</comment>
<dbReference type="InterPro" id="IPR001736">
    <property type="entry name" value="PLipase_D/transphosphatidylase"/>
</dbReference>
<accession>A0A167QYA1</accession>
<dbReference type="CDD" id="cd09138">
    <property type="entry name" value="PLDc_vPLD1_2_yPLD_like_1"/>
    <property type="match status" value="1"/>
</dbReference>
<dbReference type="SMART" id="SM00155">
    <property type="entry name" value="PLDc"/>
    <property type="match status" value="2"/>
</dbReference>
<dbReference type="AlphaFoldDB" id="A0A167QYA1"/>
<dbReference type="PIRSF" id="PIRSF009376">
    <property type="entry name" value="Phospholipase_D_euk"/>
    <property type="match status" value="1"/>
</dbReference>
<dbReference type="GO" id="GO:0006654">
    <property type="term" value="P:phosphatidic acid biosynthetic process"/>
    <property type="evidence" value="ECO:0007669"/>
    <property type="project" value="InterPro"/>
</dbReference>
<keyword evidence="3 5" id="KW-0442">Lipid degradation</keyword>
<dbReference type="Proteomes" id="UP000076874">
    <property type="component" value="Unassembled WGS sequence"/>
</dbReference>
<dbReference type="Pfam" id="PF13091">
    <property type="entry name" value="PLDc_2"/>
    <property type="match status" value="1"/>
</dbReference>
<organism evidence="7 8">
    <name type="scientific">Niveomyces insectorum RCEF 264</name>
    <dbReference type="NCBI Taxonomy" id="1081102"/>
    <lineage>
        <taxon>Eukaryota</taxon>
        <taxon>Fungi</taxon>
        <taxon>Dikarya</taxon>
        <taxon>Ascomycota</taxon>
        <taxon>Pezizomycotina</taxon>
        <taxon>Sordariomycetes</taxon>
        <taxon>Hypocreomycetidae</taxon>
        <taxon>Hypocreales</taxon>
        <taxon>Cordycipitaceae</taxon>
        <taxon>Niveomyces</taxon>
    </lineage>
</organism>
<evidence type="ECO:0000313" key="7">
    <source>
        <dbReference type="EMBL" id="OAA58094.1"/>
    </source>
</evidence>
<protein>
    <recommendedName>
        <fullName evidence="5">Phospholipase</fullName>
        <ecNumber evidence="5">3.1.4.4</ecNumber>
    </recommendedName>
</protein>
<dbReference type="PROSITE" id="PS50035">
    <property type="entry name" value="PLD"/>
    <property type="match status" value="2"/>
</dbReference>
<evidence type="ECO:0000256" key="4">
    <source>
        <dbReference type="ARBA" id="ARBA00023098"/>
    </source>
</evidence>
<evidence type="ECO:0000313" key="8">
    <source>
        <dbReference type="Proteomes" id="UP000076874"/>
    </source>
</evidence>
<gene>
    <name evidence="7" type="ORF">SPI_06979</name>
</gene>
<sequence length="873" mass="97748">MEKIVHKVEQGFDKLRSAVEPSHRHHGADAATSRVDEHSNNRFHSFAPQTTGHAKWYVDGCSYFWAVSEALERAQHSIYILDWWLSPELYLRRPPSRNEQYRLDYMLKAAAERGVQIRVIVYKEVPAALTLNSEALEALHPNVRVFRHPDHVPTGYDLEADVHAAFKNLNLNTFSLSKLGKDTLRTLYGTSDDMVLFWAHHEKLLIIDDHIAFMGGLDLCFGRWDTNSHPIADAHPENLDEILFPGQDYNNARVYDFEDVDKWENNKLDRTKYSRMGWSDISVGLTGHIVTSLVTHFIDRWNYIFKMKYSAQDTGYAKLQLPMKLHHVPESLLGTGQELLEDGQRVVGGMHDNYHRVFGGRDEANGPNNSSSSSSLHIQLTRSCSQWSAGHPTEHSVANAYIAAITNAKHFVYIENQFFITATDDAQLPVENKIGRAIVERIVRAHQQDETFGIIVCIPAVPGFAGDLHSDGALGTRAIMEFQYNSISRGGHSIYEALRAAGVPDPTRYLRFYNLRNYDRINTAPLMGRAESASGVSYQTARREFDDALEDGYDGYDRDTPTHGHLGDNYRRYQAAAAGAARDRPDLLKTADTVSASYMDGGPPLTDYAWGRAAGNGHGAHENVAAVDDDDAAEVAAYVSEELYIHTKVLIADDRLVICGSANLNDRSQLGTHDSEIAVVIEDPHHPVATTMDGRPYEATAFPASLRRQIFRKHLGLLPDQRWDQPTQNFTPVTVAPNAYDWDSPADSLVADPLGANFQRLWTGTARTNTAAFEDVFHCVPSDRVRTWDDYDKYFSQHFLMPGADGDDKDKDHKKVAYGHVVPGFPGGAAAVKARLGEVRGNLVEMPLEFLVDVKDLARDGLELNSLTDELYT</sequence>
<dbReference type="InterPro" id="IPR015679">
    <property type="entry name" value="PLipase_D_fam"/>
</dbReference>
<dbReference type="PANTHER" id="PTHR18896">
    <property type="entry name" value="PHOSPHOLIPASE D"/>
    <property type="match status" value="1"/>
</dbReference>
<keyword evidence="2 5" id="KW-0378">Hydrolase</keyword>
<evidence type="ECO:0000256" key="5">
    <source>
        <dbReference type="PIRNR" id="PIRNR009376"/>
    </source>
</evidence>
<reference evidence="7 8" key="1">
    <citation type="journal article" date="2016" name="Genome Biol. Evol.">
        <title>Divergent and convergent evolution of fungal pathogenicity.</title>
        <authorList>
            <person name="Shang Y."/>
            <person name="Xiao G."/>
            <person name="Zheng P."/>
            <person name="Cen K."/>
            <person name="Zhan S."/>
            <person name="Wang C."/>
        </authorList>
    </citation>
    <scope>NUCLEOTIDE SEQUENCE [LARGE SCALE GENOMIC DNA]</scope>
    <source>
        <strain evidence="7 8">RCEF 264</strain>
    </source>
</reference>
<evidence type="ECO:0000256" key="2">
    <source>
        <dbReference type="ARBA" id="ARBA00022801"/>
    </source>
</evidence>
<dbReference type="STRING" id="1081102.A0A167QYA1"/>